<name>A0A8J2PR95_9HEXA</name>
<protein>
    <recommendedName>
        <fullName evidence="1">Peptidase S1 domain-containing protein</fullName>
    </recommendedName>
</protein>
<proteinExistence type="predicted"/>
<dbReference type="Pfam" id="PF00089">
    <property type="entry name" value="Trypsin"/>
    <property type="match status" value="1"/>
</dbReference>
<sequence length="96" mass="10573">MMTGEVLEPDLFEIVAAPVGADFGENRKDAFSQIISVKEIHVPTTFSALNLQSDLAILELRKPVVFNDFVLPVCYLPPFYTDYPTQGLLGKVGLSN</sequence>
<accession>A0A8J2PR95</accession>
<feature type="domain" description="Peptidase S1" evidence="1">
    <location>
        <begin position="27"/>
        <end position="77"/>
    </location>
</feature>
<reference evidence="2" key="1">
    <citation type="submission" date="2021-06" db="EMBL/GenBank/DDBJ databases">
        <authorList>
            <person name="Hodson N. C."/>
            <person name="Mongue J. A."/>
            <person name="Jaron S. K."/>
        </authorList>
    </citation>
    <scope>NUCLEOTIDE SEQUENCE</scope>
</reference>
<dbReference type="InterPro" id="IPR001254">
    <property type="entry name" value="Trypsin_dom"/>
</dbReference>
<evidence type="ECO:0000313" key="3">
    <source>
        <dbReference type="Proteomes" id="UP000708208"/>
    </source>
</evidence>
<dbReference type="GO" id="GO:0006508">
    <property type="term" value="P:proteolysis"/>
    <property type="evidence" value="ECO:0007669"/>
    <property type="project" value="InterPro"/>
</dbReference>
<evidence type="ECO:0000259" key="1">
    <source>
        <dbReference type="Pfam" id="PF00089"/>
    </source>
</evidence>
<evidence type="ECO:0000313" key="2">
    <source>
        <dbReference type="EMBL" id="CAG7830519.1"/>
    </source>
</evidence>
<keyword evidence="3" id="KW-1185">Reference proteome</keyword>
<dbReference type="Proteomes" id="UP000708208">
    <property type="component" value="Unassembled WGS sequence"/>
</dbReference>
<dbReference type="AlphaFoldDB" id="A0A8J2PR95"/>
<dbReference type="EMBL" id="CAJVCH010556283">
    <property type="protein sequence ID" value="CAG7830519.1"/>
    <property type="molecule type" value="Genomic_DNA"/>
</dbReference>
<gene>
    <name evidence="2" type="ORF">AFUS01_LOCUS40317</name>
</gene>
<comment type="caution">
    <text evidence="2">The sequence shown here is derived from an EMBL/GenBank/DDBJ whole genome shotgun (WGS) entry which is preliminary data.</text>
</comment>
<dbReference type="GO" id="GO:0004252">
    <property type="term" value="F:serine-type endopeptidase activity"/>
    <property type="evidence" value="ECO:0007669"/>
    <property type="project" value="InterPro"/>
</dbReference>
<organism evidence="2 3">
    <name type="scientific">Allacma fusca</name>
    <dbReference type="NCBI Taxonomy" id="39272"/>
    <lineage>
        <taxon>Eukaryota</taxon>
        <taxon>Metazoa</taxon>
        <taxon>Ecdysozoa</taxon>
        <taxon>Arthropoda</taxon>
        <taxon>Hexapoda</taxon>
        <taxon>Collembola</taxon>
        <taxon>Symphypleona</taxon>
        <taxon>Sminthuridae</taxon>
        <taxon>Allacma</taxon>
    </lineage>
</organism>